<name>A0ABY4VWS9_9BURK</name>
<dbReference type="EMBL" id="CP098736">
    <property type="protein sequence ID" value="USE81637.1"/>
    <property type="molecule type" value="Genomic_DNA"/>
</dbReference>
<accession>A0ABY4VWS9</accession>
<dbReference type="Proteomes" id="UP001056648">
    <property type="component" value="Chromosome 2"/>
</dbReference>
<reference evidence="1" key="1">
    <citation type="submission" date="2022-06" db="EMBL/GenBank/DDBJ databases">
        <title>Complete genome sequence and characterization of Cupriavidus gilardii QJ1 isolated from contaminating cells.</title>
        <authorList>
            <person name="Qi J."/>
        </authorList>
    </citation>
    <scope>NUCLEOTIDE SEQUENCE</scope>
    <source>
        <strain evidence="1">QJ1</strain>
    </source>
</reference>
<proteinExistence type="predicted"/>
<keyword evidence="2" id="KW-1185">Reference proteome</keyword>
<gene>
    <name evidence="1" type="ORF">NDR89_19385</name>
</gene>
<organism evidence="1 2">
    <name type="scientific">Cupriavidus gilardii</name>
    <dbReference type="NCBI Taxonomy" id="82541"/>
    <lineage>
        <taxon>Bacteria</taxon>
        <taxon>Pseudomonadati</taxon>
        <taxon>Pseudomonadota</taxon>
        <taxon>Betaproteobacteria</taxon>
        <taxon>Burkholderiales</taxon>
        <taxon>Burkholderiaceae</taxon>
        <taxon>Cupriavidus</taxon>
    </lineage>
</organism>
<evidence type="ECO:0000313" key="1">
    <source>
        <dbReference type="EMBL" id="USE81637.1"/>
    </source>
</evidence>
<sequence length="123" mass="13460">MQTPTPAPAPVAAPPVNEPVIRTVGAVSYVCGGVGEDEQRRLAARQKQFNMGVLFTQGASGEYLADVEVRLMREGHEVARFRTEGPRCLIKAPEGRYNVHATYNGQPRSMTVGTGTYDAQLRW</sequence>
<protein>
    <recommendedName>
        <fullName evidence="3">Carboxypeptidase regulatory-like domain-containing protein</fullName>
    </recommendedName>
</protein>
<evidence type="ECO:0000313" key="2">
    <source>
        <dbReference type="Proteomes" id="UP001056648"/>
    </source>
</evidence>
<evidence type="ECO:0008006" key="3">
    <source>
        <dbReference type="Google" id="ProtNLM"/>
    </source>
</evidence>